<evidence type="ECO:0000313" key="12">
    <source>
        <dbReference type="EMBL" id="EEB05397.1"/>
    </source>
</evidence>
<feature type="binding site" evidence="6">
    <location>
        <position position="142"/>
    </location>
    <ligand>
        <name>substrate</name>
    </ligand>
</feature>
<dbReference type="PANTHER" id="PTHR11728:SF43">
    <property type="entry name" value="GLYCEROL-3-PHOSPHATE DEHYDROGENASE [NAD(+)] 1"/>
    <property type="match status" value="1"/>
</dbReference>
<dbReference type="Pfam" id="PF01210">
    <property type="entry name" value="NAD_Gly3P_dh_N"/>
    <property type="match status" value="1"/>
</dbReference>
<feature type="binding site" evidence="6">
    <location>
        <begin position="294"/>
        <end position="295"/>
    </location>
    <ligand>
        <name>substrate</name>
    </ligand>
</feature>
<feature type="binding site" evidence="7">
    <location>
        <position position="323"/>
    </location>
    <ligand>
        <name>NAD(+)</name>
        <dbReference type="ChEBI" id="CHEBI:57540"/>
    </ligand>
</feature>
<dbReference type="InterPro" id="IPR036291">
    <property type="entry name" value="NAD(P)-bd_dom_sf"/>
</dbReference>
<feature type="domain" description="Glycerol-3-phosphate dehydrogenase NAD-dependent N-terminal" evidence="10">
    <location>
        <begin position="23"/>
        <end position="191"/>
    </location>
</feature>
<dbReference type="FunFam" id="1.10.1040.10:FF:000004">
    <property type="entry name" value="Glycerol-3-phosphate dehydrogenase [NAD(+)]"/>
    <property type="match status" value="1"/>
</dbReference>
<gene>
    <name evidence="13" type="primary">gpd1</name>
    <name evidence="12" type="ORF">SJAG_00409</name>
</gene>
<feature type="binding site" evidence="7">
    <location>
        <position position="294"/>
    </location>
    <ligand>
        <name>NAD(+)</name>
        <dbReference type="ChEBI" id="CHEBI:57540"/>
    </ligand>
</feature>
<dbReference type="InterPro" id="IPR006109">
    <property type="entry name" value="G3P_DH_NAD-dep_C"/>
</dbReference>
<dbReference type="AlphaFoldDB" id="B6JVJ6"/>
<sequence length="385" mass="42233">MSTTIATSHNFPPAPPRNKRLSIGIIGSGNWGTAIAKICGENARAHGNHFRSKVRMWVFEEEIEYKGEKRKLTEIFNETHENVKYLPGIPCPSNILAIPDVREVTRKSDVLVFVVPHQFVDRVCEQMKGFVRPNAVAISCIKGVAVNKQGVKLYSEYITERLGIYCGVLSGANVANEVAREDFCETTIGYNPDLGTSVSAEMMVALFDRPYFSVAAVKDVAGVALGGALKNIVSMAVGFADGLEWGGNTKSAIMRRGLLEMQKFATMFFDSDPRTMVEQSCGIADLVTSCLGGRNNRCAEAFVKTGKSLQQLEKELLGGQVLQGAATAADVHELLTSRDLVKEFPLFTTVYRIAYEGMKPEGMIQVLQPPVEESENEFTTETNDD</sequence>
<feature type="binding site" evidence="7">
    <location>
        <position position="119"/>
    </location>
    <ligand>
        <name>NAD(+)</name>
        <dbReference type="ChEBI" id="CHEBI:57540"/>
    </ligand>
</feature>
<dbReference type="VEuPathDB" id="FungiDB:SJAG_00409"/>
<dbReference type="EMBL" id="KE651166">
    <property type="protein sequence ID" value="EEB05397.1"/>
    <property type="molecule type" value="Genomic_DNA"/>
</dbReference>
<dbReference type="GO" id="GO:0046168">
    <property type="term" value="P:glycerol-3-phosphate catabolic process"/>
    <property type="evidence" value="ECO:0007669"/>
    <property type="project" value="UniProtKB-UniRule"/>
</dbReference>
<evidence type="ECO:0000256" key="4">
    <source>
        <dbReference type="ARBA" id="ARBA00048683"/>
    </source>
</evidence>
<evidence type="ECO:0000256" key="9">
    <source>
        <dbReference type="RuleBase" id="RU361243"/>
    </source>
</evidence>
<keyword evidence="2 8" id="KW-0560">Oxidoreductase</keyword>
<dbReference type="GeneID" id="7049556"/>
<dbReference type="EC" id="1.1.1.8" evidence="9"/>
<dbReference type="eggNOG" id="KOG2711">
    <property type="taxonomic scope" value="Eukaryota"/>
</dbReference>
<dbReference type="SUPFAM" id="SSF48179">
    <property type="entry name" value="6-phosphogluconate dehydrogenase C-terminal domain-like"/>
    <property type="match status" value="1"/>
</dbReference>
<dbReference type="GO" id="GO:0141152">
    <property type="term" value="F:glycerol-3-phosphate dehydrogenase (NAD+) activity"/>
    <property type="evidence" value="ECO:0007669"/>
    <property type="project" value="UniProtKB-UniRule"/>
</dbReference>
<dbReference type="GO" id="GO:0042803">
    <property type="term" value="F:protein homodimerization activity"/>
    <property type="evidence" value="ECO:0007669"/>
    <property type="project" value="InterPro"/>
</dbReference>
<feature type="domain" description="Glycerol-3-phosphate dehydrogenase NAD-dependent C-terminal" evidence="11">
    <location>
        <begin position="219"/>
        <end position="364"/>
    </location>
</feature>
<dbReference type="Pfam" id="PF07479">
    <property type="entry name" value="NAD_Gly3P_dh_C"/>
    <property type="match status" value="1"/>
</dbReference>
<evidence type="ECO:0000313" key="14">
    <source>
        <dbReference type="Proteomes" id="UP000001744"/>
    </source>
</evidence>
<dbReference type="SUPFAM" id="SSF51735">
    <property type="entry name" value="NAD(P)-binding Rossmann-fold domains"/>
    <property type="match status" value="1"/>
</dbReference>
<dbReference type="Gene3D" id="1.10.1040.10">
    <property type="entry name" value="N-(1-d-carboxylethyl)-l-norvaline Dehydrogenase, domain 2"/>
    <property type="match status" value="1"/>
</dbReference>
<dbReference type="InterPro" id="IPR013328">
    <property type="entry name" value="6PGD_dom2"/>
</dbReference>
<dbReference type="GO" id="GO:0005634">
    <property type="term" value="C:nucleus"/>
    <property type="evidence" value="ECO:0000318"/>
    <property type="project" value="GO_Central"/>
</dbReference>
<protein>
    <recommendedName>
        <fullName evidence="9">Glycerol-3-phosphate dehydrogenase [NAD(+)]</fullName>
        <ecNumber evidence="9">1.1.1.8</ecNumber>
    </recommendedName>
</protein>
<comment type="similarity">
    <text evidence="1 8">Belongs to the NAD-dependent glycerol-3-phosphate dehydrogenase family.</text>
</comment>
<dbReference type="GO" id="GO:0005829">
    <property type="term" value="C:cytosol"/>
    <property type="evidence" value="ECO:0000318"/>
    <property type="project" value="GO_Central"/>
</dbReference>
<dbReference type="GO" id="GO:0006114">
    <property type="term" value="P:glycerol biosynthetic process"/>
    <property type="evidence" value="ECO:0007669"/>
    <property type="project" value="EnsemblFungi"/>
</dbReference>
<dbReference type="NCBIfam" id="TIGR03376">
    <property type="entry name" value="glycerol3P_DH"/>
    <property type="match status" value="1"/>
</dbReference>
<evidence type="ECO:0000256" key="3">
    <source>
        <dbReference type="ARBA" id="ARBA00023027"/>
    </source>
</evidence>
<feature type="binding site" evidence="7">
    <location>
        <begin position="27"/>
        <end position="32"/>
    </location>
    <ligand>
        <name>NAD(+)</name>
        <dbReference type="ChEBI" id="CHEBI:57540"/>
    </ligand>
</feature>
<dbReference type="InterPro" id="IPR006168">
    <property type="entry name" value="G3P_DH_NAD-dep"/>
</dbReference>
<dbReference type="OrthoDB" id="10263760at2759"/>
<feature type="active site" description="Proton acceptor" evidence="5">
    <location>
        <position position="230"/>
    </location>
</feature>
<name>B6JVJ6_SCHJY</name>
<dbReference type="OMA" id="ICYEGRS"/>
<evidence type="ECO:0000259" key="11">
    <source>
        <dbReference type="Pfam" id="PF07479"/>
    </source>
</evidence>
<keyword evidence="14" id="KW-1185">Reference proteome</keyword>
<dbReference type="GO" id="GO:0071470">
    <property type="term" value="P:cellular response to osmotic stress"/>
    <property type="evidence" value="ECO:0007669"/>
    <property type="project" value="EnsemblFungi"/>
</dbReference>
<feature type="binding site" evidence="7">
    <location>
        <position position="59"/>
    </location>
    <ligand>
        <name>NAD(+)</name>
        <dbReference type="ChEBI" id="CHEBI:57540"/>
    </ligand>
</feature>
<dbReference type="InterPro" id="IPR017751">
    <property type="entry name" value="G3P_DH_NAD-dep_euk"/>
</dbReference>
<keyword evidence="3 7" id="KW-0520">NAD</keyword>
<evidence type="ECO:0000256" key="1">
    <source>
        <dbReference type="ARBA" id="ARBA00011009"/>
    </source>
</evidence>
<evidence type="ECO:0000256" key="5">
    <source>
        <dbReference type="PIRSR" id="PIRSR000114-1"/>
    </source>
</evidence>
<reference evidence="12 14" key="1">
    <citation type="journal article" date="2011" name="Science">
        <title>Comparative functional genomics of the fission yeasts.</title>
        <authorList>
            <person name="Rhind N."/>
            <person name="Chen Z."/>
            <person name="Yassour M."/>
            <person name="Thompson D.A."/>
            <person name="Haas B.J."/>
            <person name="Habib N."/>
            <person name="Wapinski I."/>
            <person name="Roy S."/>
            <person name="Lin M.F."/>
            <person name="Heiman D.I."/>
            <person name="Young S.K."/>
            <person name="Furuya K."/>
            <person name="Guo Y."/>
            <person name="Pidoux A."/>
            <person name="Chen H.M."/>
            <person name="Robbertse B."/>
            <person name="Goldberg J.M."/>
            <person name="Aoki K."/>
            <person name="Bayne E.H."/>
            <person name="Berlin A.M."/>
            <person name="Desjardins C.A."/>
            <person name="Dobbs E."/>
            <person name="Dukaj L."/>
            <person name="Fan L."/>
            <person name="FitzGerald M.G."/>
            <person name="French C."/>
            <person name="Gujja S."/>
            <person name="Hansen K."/>
            <person name="Keifenheim D."/>
            <person name="Levin J.Z."/>
            <person name="Mosher R.A."/>
            <person name="Mueller C.A."/>
            <person name="Pfiffner J."/>
            <person name="Priest M."/>
            <person name="Russ C."/>
            <person name="Smialowska A."/>
            <person name="Swoboda P."/>
            <person name="Sykes S.M."/>
            <person name="Vaughn M."/>
            <person name="Vengrova S."/>
            <person name="Yoder R."/>
            <person name="Zeng Q."/>
            <person name="Allshire R."/>
            <person name="Baulcombe D."/>
            <person name="Birren B.W."/>
            <person name="Brown W."/>
            <person name="Ekwall K."/>
            <person name="Kellis M."/>
            <person name="Leatherwood J."/>
            <person name="Levin H."/>
            <person name="Margalit H."/>
            <person name="Martienssen R."/>
            <person name="Nieduszynski C.A."/>
            <person name="Spatafora J.W."/>
            <person name="Friedman N."/>
            <person name="Dalgaard J.Z."/>
            <person name="Baumann P."/>
            <person name="Niki H."/>
            <person name="Regev A."/>
            <person name="Nusbaum C."/>
        </authorList>
    </citation>
    <scope>NUCLEOTIDE SEQUENCE [LARGE SCALE GENOMIC DNA]</scope>
    <source>
        <strain evidence="14">yFS275 / FY16936</strain>
    </source>
</reference>
<evidence type="ECO:0000256" key="8">
    <source>
        <dbReference type="RuleBase" id="RU000437"/>
    </source>
</evidence>
<dbReference type="JaponicusDB" id="SJAG_00409">
    <property type="gene designation" value="gpd1"/>
</dbReference>
<dbReference type="InterPro" id="IPR008927">
    <property type="entry name" value="6-PGluconate_DH-like_C_sf"/>
</dbReference>
<dbReference type="InterPro" id="IPR011128">
    <property type="entry name" value="G3P_DH_NAD-dep_N"/>
</dbReference>
<dbReference type="GO" id="GO:0051287">
    <property type="term" value="F:NAD binding"/>
    <property type="evidence" value="ECO:0007669"/>
    <property type="project" value="UniProtKB-UniRule"/>
</dbReference>
<evidence type="ECO:0000256" key="6">
    <source>
        <dbReference type="PIRSR" id="PIRSR000114-2"/>
    </source>
</evidence>
<dbReference type="PRINTS" id="PR00077">
    <property type="entry name" value="GPDHDRGNASE"/>
</dbReference>
<evidence type="ECO:0000256" key="2">
    <source>
        <dbReference type="ARBA" id="ARBA00023002"/>
    </source>
</evidence>
<dbReference type="Gene3D" id="3.40.50.720">
    <property type="entry name" value="NAD(P)-binding Rossmann-like Domain"/>
    <property type="match status" value="1"/>
</dbReference>
<dbReference type="Proteomes" id="UP000001744">
    <property type="component" value="Unassembled WGS sequence"/>
</dbReference>
<comment type="catalytic activity">
    <reaction evidence="4 9">
        <text>sn-glycerol 3-phosphate + NAD(+) = dihydroxyacetone phosphate + NADH + H(+)</text>
        <dbReference type="Rhea" id="RHEA:11092"/>
        <dbReference type="ChEBI" id="CHEBI:15378"/>
        <dbReference type="ChEBI" id="CHEBI:57540"/>
        <dbReference type="ChEBI" id="CHEBI:57597"/>
        <dbReference type="ChEBI" id="CHEBI:57642"/>
        <dbReference type="ChEBI" id="CHEBI:57945"/>
        <dbReference type="EC" id="1.1.1.8"/>
    </reaction>
</comment>
<dbReference type="HOGENOM" id="CLU_033449_2_2_1"/>
<dbReference type="PIRSF" id="PIRSF000114">
    <property type="entry name" value="Glycerol-3-P_dh"/>
    <property type="match status" value="1"/>
</dbReference>
<proteinExistence type="inferred from homology"/>
<dbReference type="STRING" id="402676.B6JVJ6"/>
<organism evidence="12 14">
    <name type="scientific">Schizosaccharomyces japonicus (strain yFS275 / FY16936)</name>
    <name type="common">Fission yeast</name>
    <dbReference type="NCBI Taxonomy" id="402676"/>
    <lineage>
        <taxon>Eukaryota</taxon>
        <taxon>Fungi</taxon>
        <taxon>Dikarya</taxon>
        <taxon>Ascomycota</taxon>
        <taxon>Taphrinomycotina</taxon>
        <taxon>Schizosaccharomycetes</taxon>
        <taxon>Schizosaccharomycetales</taxon>
        <taxon>Schizosaccharomycetaceae</taxon>
        <taxon>Schizosaccharomyces</taxon>
    </lineage>
</organism>
<evidence type="ECO:0000256" key="7">
    <source>
        <dbReference type="PIRSR" id="PIRSR000114-3"/>
    </source>
</evidence>
<dbReference type="RefSeq" id="XP_002171690.1">
    <property type="nucleotide sequence ID" value="XM_002171654.2"/>
</dbReference>
<dbReference type="PANTHER" id="PTHR11728">
    <property type="entry name" value="GLYCEROL-3-PHOSPHATE DEHYDROGENASE"/>
    <property type="match status" value="1"/>
</dbReference>
<dbReference type="GO" id="GO:0006072">
    <property type="term" value="P:glycerol-3-phosphate metabolic process"/>
    <property type="evidence" value="ECO:0000318"/>
    <property type="project" value="GO_Central"/>
</dbReference>
<evidence type="ECO:0000313" key="13">
    <source>
        <dbReference type="JaponicusDB" id="SJAG_00409"/>
    </source>
</evidence>
<accession>B6JVJ6</accession>
<dbReference type="GO" id="GO:0047952">
    <property type="term" value="F:glycerol-3-phosphate dehydrogenase [NAD(P)+] activity"/>
    <property type="evidence" value="ECO:0000318"/>
    <property type="project" value="GO_Central"/>
</dbReference>
<feature type="binding site" evidence="7">
    <location>
        <position position="175"/>
    </location>
    <ligand>
        <name>NAD(+)</name>
        <dbReference type="ChEBI" id="CHEBI:57540"/>
    </ligand>
</feature>
<evidence type="ECO:0000259" key="10">
    <source>
        <dbReference type="Pfam" id="PF01210"/>
    </source>
</evidence>
<dbReference type="FunFam" id="3.40.50.720:FF:000365">
    <property type="entry name" value="Glycerol-3-phosphate dehydrogenase [NAD(+)]"/>
    <property type="match status" value="1"/>
</dbReference>